<dbReference type="EMBL" id="CM039436">
    <property type="protein sequence ID" value="KAI4314561.1"/>
    <property type="molecule type" value="Genomic_DNA"/>
</dbReference>
<organism evidence="1 2">
    <name type="scientific">Bauhinia variegata</name>
    <name type="common">Purple orchid tree</name>
    <name type="synonym">Phanera variegata</name>
    <dbReference type="NCBI Taxonomy" id="167791"/>
    <lineage>
        <taxon>Eukaryota</taxon>
        <taxon>Viridiplantae</taxon>
        <taxon>Streptophyta</taxon>
        <taxon>Embryophyta</taxon>
        <taxon>Tracheophyta</taxon>
        <taxon>Spermatophyta</taxon>
        <taxon>Magnoliopsida</taxon>
        <taxon>eudicotyledons</taxon>
        <taxon>Gunneridae</taxon>
        <taxon>Pentapetalae</taxon>
        <taxon>rosids</taxon>
        <taxon>fabids</taxon>
        <taxon>Fabales</taxon>
        <taxon>Fabaceae</taxon>
        <taxon>Cercidoideae</taxon>
        <taxon>Cercideae</taxon>
        <taxon>Bauhiniinae</taxon>
        <taxon>Bauhinia</taxon>
    </lineage>
</organism>
<name>A0ACB9LTE3_BAUVA</name>
<evidence type="ECO:0000313" key="2">
    <source>
        <dbReference type="Proteomes" id="UP000828941"/>
    </source>
</evidence>
<gene>
    <name evidence="1" type="ORF">L6164_027456</name>
</gene>
<sequence length="66" mass="7243">MVPSTYALPHLSFLTLRAVSERDPFATSDFSEGFQGRGRNRSPQNSESEGPLMIDRKNNGLASADD</sequence>
<proteinExistence type="predicted"/>
<accession>A0ACB9LTE3</accession>
<dbReference type="Proteomes" id="UP000828941">
    <property type="component" value="Chromosome 11"/>
</dbReference>
<protein>
    <submittedName>
        <fullName evidence="1">Uncharacterized protein</fullName>
    </submittedName>
</protein>
<keyword evidence="2" id="KW-1185">Reference proteome</keyword>
<comment type="caution">
    <text evidence="1">The sequence shown here is derived from an EMBL/GenBank/DDBJ whole genome shotgun (WGS) entry which is preliminary data.</text>
</comment>
<reference evidence="1 2" key="1">
    <citation type="journal article" date="2022" name="DNA Res.">
        <title>Chromosomal-level genome assembly of the orchid tree Bauhinia variegata (Leguminosae; Cercidoideae) supports the allotetraploid origin hypothesis of Bauhinia.</title>
        <authorList>
            <person name="Zhong Y."/>
            <person name="Chen Y."/>
            <person name="Zheng D."/>
            <person name="Pang J."/>
            <person name="Liu Y."/>
            <person name="Luo S."/>
            <person name="Meng S."/>
            <person name="Qian L."/>
            <person name="Wei D."/>
            <person name="Dai S."/>
            <person name="Zhou R."/>
        </authorList>
    </citation>
    <scope>NUCLEOTIDE SEQUENCE [LARGE SCALE GENOMIC DNA]</scope>
    <source>
        <strain evidence="1">BV-YZ2020</strain>
    </source>
</reference>
<evidence type="ECO:0000313" key="1">
    <source>
        <dbReference type="EMBL" id="KAI4314561.1"/>
    </source>
</evidence>